<dbReference type="EMBL" id="KK198756">
    <property type="protein sequence ID" value="KCW77702.1"/>
    <property type="molecule type" value="Genomic_DNA"/>
</dbReference>
<evidence type="ECO:0000256" key="9">
    <source>
        <dbReference type="RuleBase" id="RU000461"/>
    </source>
</evidence>
<feature type="binding site" description="axial binding residue" evidence="8">
    <location>
        <position position="261"/>
    </location>
    <ligand>
        <name>heme</name>
        <dbReference type="ChEBI" id="CHEBI:30413"/>
    </ligand>
    <ligandPart>
        <name>Fe</name>
        <dbReference type="ChEBI" id="CHEBI:18248"/>
    </ligandPart>
</feature>
<dbReference type="PANTHER" id="PTHR47951:SF3">
    <property type="entry name" value="CYTOCHROME P450, FAMILY 706, SUBFAMILY A, POLYPEPTIDE 4"/>
    <property type="match status" value="1"/>
</dbReference>
<dbReference type="GO" id="GO:0016705">
    <property type="term" value="F:oxidoreductase activity, acting on paired donors, with incorporation or reduction of molecular oxygen"/>
    <property type="evidence" value="ECO:0007669"/>
    <property type="project" value="InterPro"/>
</dbReference>
<dbReference type="InterPro" id="IPR036396">
    <property type="entry name" value="Cyt_P450_sf"/>
</dbReference>
<dbReference type="GO" id="GO:0020037">
    <property type="term" value="F:heme binding"/>
    <property type="evidence" value="ECO:0007669"/>
    <property type="project" value="InterPro"/>
</dbReference>
<dbReference type="PRINTS" id="PR00385">
    <property type="entry name" value="P450"/>
</dbReference>
<keyword evidence="5 9" id="KW-0560">Oxidoreductase</keyword>
<reference evidence="10" key="1">
    <citation type="submission" date="2013-07" db="EMBL/GenBank/DDBJ databases">
        <title>The genome of Eucalyptus grandis.</title>
        <authorList>
            <person name="Schmutz J."/>
            <person name="Hayes R."/>
            <person name="Myburg A."/>
            <person name="Tuskan G."/>
            <person name="Grattapaglia D."/>
            <person name="Rokhsar D.S."/>
        </authorList>
    </citation>
    <scope>NUCLEOTIDE SEQUENCE</scope>
    <source>
        <tissue evidence="10">Leaf extractions</tissue>
    </source>
</reference>
<dbReference type="Gramene" id="KCW77702">
    <property type="protein sequence ID" value="KCW77702"/>
    <property type="gene ID" value="EUGRSUZ_D02005"/>
</dbReference>
<keyword evidence="4 8" id="KW-0479">Metal-binding</keyword>
<evidence type="ECO:0000256" key="6">
    <source>
        <dbReference type="ARBA" id="ARBA00023004"/>
    </source>
</evidence>
<evidence type="ECO:0000256" key="7">
    <source>
        <dbReference type="ARBA" id="ARBA00023033"/>
    </source>
</evidence>
<dbReference type="InterPro" id="IPR001128">
    <property type="entry name" value="Cyt_P450"/>
</dbReference>
<evidence type="ECO:0000256" key="8">
    <source>
        <dbReference type="PIRSR" id="PIRSR602401-1"/>
    </source>
</evidence>
<organism evidence="10">
    <name type="scientific">Eucalyptus grandis</name>
    <name type="common">Flooded gum</name>
    <dbReference type="NCBI Taxonomy" id="71139"/>
    <lineage>
        <taxon>Eukaryota</taxon>
        <taxon>Viridiplantae</taxon>
        <taxon>Streptophyta</taxon>
        <taxon>Embryophyta</taxon>
        <taxon>Tracheophyta</taxon>
        <taxon>Spermatophyta</taxon>
        <taxon>Magnoliopsida</taxon>
        <taxon>eudicotyledons</taxon>
        <taxon>Gunneridae</taxon>
        <taxon>Pentapetalae</taxon>
        <taxon>rosids</taxon>
        <taxon>malvids</taxon>
        <taxon>Myrtales</taxon>
        <taxon>Myrtaceae</taxon>
        <taxon>Myrtoideae</taxon>
        <taxon>Eucalypteae</taxon>
        <taxon>Eucalyptus</taxon>
    </lineage>
</organism>
<keyword evidence="6 8" id="KW-0408">Iron</keyword>
<dbReference type="InterPro" id="IPR017972">
    <property type="entry name" value="Cyt_P450_CS"/>
</dbReference>
<evidence type="ECO:0000256" key="2">
    <source>
        <dbReference type="ARBA" id="ARBA00010617"/>
    </source>
</evidence>
<dbReference type="Pfam" id="PF00067">
    <property type="entry name" value="p450"/>
    <property type="match status" value="1"/>
</dbReference>
<accession>A0A059CH26</accession>
<evidence type="ECO:0000256" key="4">
    <source>
        <dbReference type="ARBA" id="ARBA00022723"/>
    </source>
</evidence>
<dbReference type="InterPro" id="IPR002401">
    <property type="entry name" value="Cyt_P450_E_grp-I"/>
</dbReference>
<name>A0A059CH26_EUCGR</name>
<proteinExistence type="inferred from homology"/>
<dbReference type="PROSITE" id="PS00086">
    <property type="entry name" value="CYTOCHROME_P450"/>
    <property type="match status" value="1"/>
</dbReference>
<dbReference type="eggNOG" id="KOG0156">
    <property type="taxonomic scope" value="Eukaryota"/>
</dbReference>
<keyword evidence="3 8" id="KW-0349">Heme</keyword>
<keyword evidence="7 9" id="KW-0503">Monooxygenase</keyword>
<comment type="cofactor">
    <cofactor evidence="1 8">
        <name>heme</name>
        <dbReference type="ChEBI" id="CHEBI:30413"/>
    </cofactor>
</comment>
<evidence type="ECO:0000256" key="5">
    <source>
        <dbReference type="ARBA" id="ARBA00023002"/>
    </source>
</evidence>
<evidence type="ECO:0000313" key="10">
    <source>
        <dbReference type="EMBL" id="KCW77702.1"/>
    </source>
</evidence>
<comment type="similarity">
    <text evidence="2 9">Belongs to the cytochrome P450 family.</text>
</comment>
<dbReference type="AlphaFoldDB" id="A0A059CH26"/>
<evidence type="ECO:0000256" key="1">
    <source>
        <dbReference type="ARBA" id="ARBA00001971"/>
    </source>
</evidence>
<dbReference type="PANTHER" id="PTHR47951">
    <property type="entry name" value="OS08G0547900 PROTEIN"/>
    <property type="match status" value="1"/>
</dbReference>
<dbReference type="GO" id="GO:0005506">
    <property type="term" value="F:iron ion binding"/>
    <property type="evidence" value="ECO:0007669"/>
    <property type="project" value="InterPro"/>
</dbReference>
<protein>
    <submittedName>
        <fullName evidence="10">Uncharacterized protein</fullName>
    </submittedName>
</protein>
<dbReference type="PRINTS" id="PR00463">
    <property type="entry name" value="EP450I"/>
</dbReference>
<dbReference type="InParanoid" id="A0A059CH26"/>
<dbReference type="Gene3D" id="1.10.630.10">
    <property type="entry name" value="Cytochrome P450"/>
    <property type="match status" value="1"/>
</dbReference>
<dbReference type="OMA" id="HYPRETC"/>
<dbReference type="GO" id="GO:0004497">
    <property type="term" value="F:monooxygenase activity"/>
    <property type="evidence" value="ECO:0007669"/>
    <property type="project" value="UniProtKB-KW"/>
</dbReference>
<dbReference type="STRING" id="71139.A0A059CH26"/>
<feature type="non-terminal residue" evidence="10">
    <location>
        <position position="1"/>
    </location>
</feature>
<evidence type="ECO:0000256" key="3">
    <source>
        <dbReference type="ARBA" id="ARBA00022617"/>
    </source>
</evidence>
<dbReference type="FunFam" id="1.10.630.10:FF:000126">
    <property type="entry name" value="Predicted protein"/>
    <property type="match status" value="1"/>
</dbReference>
<dbReference type="SUPFAM" id="SSF48264">
    <property type="entry name" value="Cytochrome P450"/>
    <property type="match status" value="1"/>
</dbReference>
<gene>
    <name evidence="10" type="ORF">EUGRSUZ_D02005</name>
</gene>
<sequence>AGSAINVGDQVFAAAFNVVTSMIWGNTIRGEEMARLGAEFRQIITEMTVLAIKPNISDFYPGLARFDLQGIVKRMKVLANRFDSSFNMVIAKRLQMDKEDVDAPFTMTQLKALLLDMIAGGTETSSNSVEFAMAEMIKNPEVMSKARQELEQVVGEDNRVEESHLHHLSYLKAVMKETLRLHPGLPILVPHYPRETCIIAGYMVSKGSQVLINTWAIHRNPSVWKNPSTFDPERFADADSKWDFNGNDLNYIPFGSGRRICPGTAMGERMVLCSLATLAHSFEWKLLRGSAEKLDVSERLGIVLKKKEPLVAIPTPRLSDSALYE</sequence>